<proteinExistence type="predicted"/>
<dbReference type="InterPro" id="IPR036217">
    <property type="entry name" value="MethylDNA_cys_MeTrfase_DNAb"/>
</dbReference>
<dbReference type="GO" id="GO:0032259">
    <property type="term" value="P:methylation"/>
    <property type="evidence" value="ECO:0007669"/>
    <property type="project" value="UniProtKB-KW"/>
</dbReference>
<comment type="catalytic activity">
    <reaction evidence="1">
        <text>a 4-O-methyl-thymidine in DNA + L-cysteinyl-[protein] = a thymidine in DNA + S-methyl-L-cysteinyl-[protein]</text>
        <dbReference type="Rhea" id="RHEA:53428"/>
        <dbReference type="Rhea" id="RHEA-COMP:10131"/>
        <dbReference type="Rhea" id="RHEA-COMP:10132"/>
        <dbReference type="Rhea" id="RHEA-COMP:13555"/>
        <dbReference type="Rhea" id="RHEA-COMP:13556"/>
        <dbReference type="ChEBI" id="CHEBI:29950"/>
        <dbReference type="ChEBI" id="CHEBI:82612"/>
        <dbReference type="ChEBI" id="CHEBI:137386"/>
        <dbReference type="ChEBI" id="CHEBI:137387"/>
        <dbReference type="EC" id="2.1.1.63"/>
    </reaction>
</comment>
<dbReference type="SUPFAM" id="SSF53155">
    <property type="entry name" value="Methylated DNA-protein cysteine methyltransferase domain"/>
    <property type="match status" value="1"/>
</dbReference>
<dbReference type="Gene3D" id="3.30.160.70">
    <property type="entry name" value="Methylated DNA-protein cysteine methyltransferase domain"/>
    <property type="match status" value="1"/>
</dbReference>
<dbReference type="NCBIfam" id="TIGR00589">
    <property type="entry name" value="ogt"/>
    <property type="match status" value="1"/>
</dbReference>
<comment type="caution">
    <text evidence="9">The sequence shown here is derived from an EMBL/GenBank/DDBJ whole genome shotgun (WGS) entry which is preliminary data.</text>
</comment>
<dbReference type="InterPro" id="IPR036388">
    <property type="entry name" value="WH-like_DNA-bd_sf"/>
</dbReference>
<dbReference type="SUPFAM" id="SSF46767">
    <property type="entry name" value="Methylated DNA-protein cysteine methyltransferase, C-terminal domain"/>
    <property type="match status" value="1"/>
</dbReference>
<dbReference type="InterPro" id="IPR036631">
    <property type="entry name" value="MGMT_N_sf"/>
</dbReference>
<dbReference type="Gene3D" id="1.10.10.10">
    <property type="entry name" value="Winged helix-like DNA-binding domain superfamily/Winged helix DNA-binding domain"/>
    <property type="match status" value="1"/>
</dbReference>
<keyword evidence="10" id="KW-1185">Reference proteome</keyword>
<keyword evidence="4" id="KW-0227">DNA damage</keyword>
<dbReference type="InterPro" id="IPR014048">
    <property type="entry name" value="MethylDNA_cys_MeTrfase_DNA-bd"/>
</dbReference>
<comment type="catalytic activity">
    <reaction evidence="6">
        <text>a 6-O-methyl-2'-deoxyguanosine in DNA + L-cysteinyl-[protein] = S-methyl-L-cysteinyl-[protein] + a 2'-deoxyguanosine in DNA</text>
        <dbReference type="Rhea" id="RHEA:24000"/>
        <dbReference type="Rhea" id="RHEA-COMP:10131"/>
        <dbReference type="Rhea" id="RHEA-COMP:10132"/>
        <dbReference type="Rhea" id="RHEA-COMP:11367"/>
        <dbReference type="Rhea" id="RHEA-COMP:11368"/>
        <dbReference type="ChEBI" id="CHEBI:29950"/>
        <dbReference type="ChEBI" id="CHEBI:82612"/>
        <dbReference type="ChEBI" id="CHEBI:85445"/>
        <dbReference type="ChEBI" id="CHEBI:85448"/>
        <dbReference type="EC" id="2.1.1.63"/>
    </reaction>
</comment>
<keyword evidence="5" id="KW-0234">DNA repair</keyword>
<organism evidence="9 10">
    <name type="scientific">Lederbergia ruris</name>
    <dbReference type="NCBI Taxonomy" id="217495"/>
    <lineage>
        <taxon>Bacteria</taxon>
        <taxon>Bacillati</taxon>
        <taxon>Bacillota</taxon>
        <taxon>Bacilli</taxon>
        <taxon>Bacillales</taxon>
        <taxon>Bacillaceae</taxon>
        <taxon>Lederbergia</taxon>
    </lineage>
</organism>
<dbReference type="Pfam" id="PF01035">
    <property type="entry name" value="DNA_binding_1"/>
    <property type="match status" value="1"/>
</dbReference>
<dbReference type="InterPro" id="IPR008332">
    <property type="entry name" value="MethylG_MeTrfase_N"/>
</dbReference>
<reference evidence="9 10" key="1">
    <citation type="submission" date="2021-03" db="EMBL/GenBank/DDBJ databases">
        <title>Antimicrobial resistance genes in bacteria isolated from Japanese honey, and their potential for conferring macrolide and lincosamide resistance in the American foulbrood pathogen Paenibacillus larvae.</title>
        <authorList>
            <person name="Okamoto M."/>
            <person name="Kumagai M."/>
            <person name="Kanamori H."/>
            <person name="Takamatsu D."/>
        </authorList>
    </citation>
    <scope>NUCLEOTIDE SEQUENCE [LARGE SCALE GENOMIC DNA]</scope>
    <source>
        <strain evidence="9 10">J8TS2</strain>
    </source>
</reference>
<evidence type="ECO:0000259" key="7">
    <source>
        <dbReference type="Pfam" id="PF01035"/>
    </source>
</evidence>
<accession>A0ABQ4KKN9</accession>
<evidence type="ECO:0000256" key="6">
    <source>
        <dbReference type="ARBA" id="ARBA00049348"/>
    </source>
</evidence>
<dbReference type="PANTHER" id="PTHR10815:SF12">
    <property type="entry name" value="METHYLATED-DNA--PROTEIN-CYSTEINE METHYLTRANSFERASE, INDUCIBLE"/>
    <property type="match status" value="1"/>
</dbReference>
<evidence type="ECO:0000256" key="5">
    <source>
        <dbReference type="ARBA" id="ARBA00023204"/>
    </source>
</evidence>
<keyword evidence="2 9" id="KW-0489">Methyltransferase</keyword>
<gene>
    <name evidence="9" type="primary">adaB_1</name>
    <name evidence="9" type="ORF">J8TS2_28420</name>
</gene>
<evidence type="ECO:0000256" key="4">
    <source>
        <dbReference type="ARBA" id="ARBA00022763"/>
    </source>
</evidence>
<evidence type="ECO:0000313" key="10">
    <source>
        <dbReference type="Proteomes" id="UP000679950"/>
    </source>
</evidence>
<dbReference type="InterPro" id="IPR001497">
    <property type="entry name" value="MethylDNA_cys_MeTrfase_AS"/>
</dbReference>
<dbReference type="CDD" id="cd06445">
    <property type="entry name" value="ATase"/>
    <property type="match status" value="1"/>
</dbReference>
<name>A0ABQ4KKN9_9BACI</name>
<evidence type="ECO:0000256" key="1">
    <source>
        <dbReference type="ARBA" id="ARBA00001286"/>
    </source>
</evidence>
<evidence type="ECO:0000256" key="3">
    <source>
        <dbReference type="ARBA" id="ARBA00022679"/>
    </source>
</evidence>
<evidence type="ECO:0000259" key="8">
    <source>
        <dbReference type="Pfam" id="PF02870"/>
    </source>
</evidence>
<feature type="domain" description="Methylguanine DNA methyltransferase ribonuclease-like" evidence="8">
    <location>
        <begin position="16"/>
        <end position="83"/>
    </location>
</feature>
<protein>
    <submittedName>
        <fullName evidence="9">Methylated-DNA--protein-cysteine methyltransferase, inducible</fullName>
    </submittedName>
</protein>
<dbReference type="PANTHER" id="PTHR10815">
    <property type="entry name" value="METHYLATED-DNA--PROTEIN-CYSTEINE METHYLTRANSFERASE"/>
    <property type="match status" value="1"/>
</dbReference>
<dbReference type="Proteomes" id="UP000679950">
    <property type="component" value="Unassembled WGS sequence"/>
</dbReference>
<dbReference type="RefSeq" id="WP_212966696.1">
    <property type="nucleotide sequence ID" value="NZ_BORB01000025.1"/>
</dbReference>
<dbReference type="Pfam" id="PF02870">
    <property type="entry name" value="Methyltransf_1N"/>
    <property type="match status" value="1"/>
</dbReference>
<dbReference type="PROSITE" id="PS00374">
    <property type="entry name" value="MGMT"/>
    <property type="match status" value="1"/>
</dbReference>
<feature type="domain" description="Methylated-DNA-[protein]-cysteine S-methyltransferase DNA binding" evidence="7">
    <location>
        <begin position="87"/>
        <end position="166"/>
    </location>
</feature>
<dbReference type="GO" id="GO:0008168">
    <property type="term" value="F:methyltransferase activity"/>
    <property type="evidence" value="ECO:0007669"/>
    <property type="project" value="UniProtKB-KW"/>
</dbReference>
<evidence type="ECO:0000256" key="2">
    <source>
        <dbReference type="ARBA" id="ARBA00022603"/>
    </source>
</evidence>
<keyword evidence="3" id="KW-0808">Transferase</keyword>
<sequence>MEKVVYWSAFEHDDIQLYLAASKKGLCYVALPNESFETMEQWVFRHFSAPTLVESDSFLRSYADQLHQYFQKQLKIFQVSLDLRGTPFQVSVWNELSRIPFGITCSYYDIALRLDNPKATRAVGTANGKNPIPIIIPCHRVIGKNTLTGFRGGLRFKETFLQLEGIEHYNVAGHARFNF</sequence>
<evidence type="ECO:0000313" key="9">
    <source>
        <dbReference type="EMBL" id="GIN58523.1"/>
    </source>
</evidence>
<dbReference type="EMBL" id="BORB01000025">
    <property type="protein sequence ID" value="GIN58523.1"/>
    <property type="molecule type" value="Genomic_DNA"/>
</dbReference>